<evidence type="ECO:0000313" key="2">
    <source>
        <dbReference type="EMBL" id="CAG8832176.1"/>
    </source>
</evidence>
<sequence length="201" mass="22932">GERAGERATRVRDRERLRGRDWGDLDRLRGKGRGDLERLRGKDRGDLERLRGEDRGDRGDLERLRGEDRGDLERLRGGDLERLRGDRGDLERLRSGDREDLERLRGRDRGDLERPRPHTSDLMVEITPGNIINSRDDQQVSPHSKLTNTGAKSFCHVCICELAGECEPCDKLDLNGTPKNGSNLLDYDLVDELKDLKGQIL</sequence>
<keyword evidence="3" id="KW-1185">Reference proteome</keyword>
<feature type="non-terminal residue" evidence="2">
    <location>
        <position position="1"/>
    </location>
</feature>
<organism evidence="2 3">
    <name type="scientific">Gigaspora margarita</name>
    <dbReference type="NCBI Taxonomy" id="4874"/>
    <lineage>
        <taxon>Eukaryota</taxon>
        <taxon>Fungi</taxon>
        <taxon>Fungi incertae sedis</taxon>
        <taxon>Mucoromycota</taxon>
        <taxon>Glomeromycotina</taxon>
        <taxon>Glomeromycetes</taxon>
        <taxon>Diversisporales</taxon>
        <taxon>Gigasporaceae</taxon>
        <taxon>Gigaspora</taxon>
    </lineage>
</organism>
<reference evidence="2 3" key="1">
    <citation type="submission" date="2021-06" db="EMBL/GenBank/DDBJ databases">
        <authorList>
            <person name="Kallberg Y."/>
            <person name="Tangrot J."/>
            <person name="Rosling A."/>
        </authorList>
    </citation>
    <scope>NUCLEOTIDE SEQUENCE [LARGE SCALE GENOMIC DNA]</scope>
    <source>
        <strain evidence="2 3">120-4 pot B 10/14</strain>
    </source>
</reference>
<accession>A0ABN7WHK4</accession>
<protein>
    <submittedName>
        <fullName evidence="2">30133_t:CDS:1</fullName>
    </submittedName>
</protein>
<dbReference type="EMBL" id="CAJVQB010044863">
    <property type="protein sequence ID" value="CAG8832176.1"/>
    <property type="molecule type" value="Genomic_DNA"/>
</dbReference>
<evidence type="ECO:0000256" key="1">
    <source>
        <dbReference type="SAM" id="MobiDB-lite"/>
    </source>
</evidence>
<evidence type="ECO:0000313" key="3">
    <source>
        <dbReference type="Proteomes" id="UP000789901"/>
    </source>
</evidence>
<gene>
    <name evidence="2" type="ORF">GMARGA_LOCUS30941</name>
</gene>
<proteinExistence type="predicted"/>
<comment type="caution">
    <text evidence="2">The sequence shown here is derived from an EMBL/GenBank/DDBJ whole genome shotgun (WGS) entry which is preliminary data.</text>
</comment>
<name>A0ABN7WHK4_GIGMA</name>
<dbReference type="Proteomes" id="UP000789901">
    <property type="component" value="Unassembled WGS sequence"/>
</dbReference>
<feature type="region of interest" description="Disordered" evidence="1">
    <location>
        <begin position="29"/>
        <end position="63"/>
    </location>
</feature>